<comment type="caution">
    <text evidence="4">The sequence shown here is derived from an EMBL/GenBank/DDBJ whole genome shotgun (WGS) entry which is preliminary data.</text>
</comment>
<dbReference type="InterPro" id="IPR011990">
    <property type="entry name" value="TPR-like_helical_dom_sf"/>
</dbReference>
<accession>A0AA38SSI0</accession>
<dbReference type="InterPro" id="IPR002885">
    <property type="entry name" value="PPR_rpt"/>
</dbReference>
<dbReference type="AlphaFoldDB" id="A0AA38SSI0"/>
<comment type="similarity">
    <text evidence="1">Belongs to the PPR family. P subfamily.</text>
</comment>
<evidence type="ECO:0008006" key="6">
    <source>
        <dbReference type="Google" id="ProtNLM"/>
    </source>
</evidence>
<dbReference type="PANTHER" id="PTHR47941">
    <property type="entry name" value="PENTATRICOPEPTIDE REPEAT-CONTAINING PROTEIN 3, MITOCHONDRIAL"/>
    <property type="match status" value="1"/>
</dbReference>
<evidence type="ECO:0000256" key="2">
    <source>
        <dbReference type="ARBA" id="ARBA00022737"/>
    </source>
</evidence>
<dbReference type="NCBIfam" id="TIGR00756">
    <property type="entry name" value="PPR"/>
    <property type="match status" value="1"/>
</dbReference>
<evidence type="ECO:0000313" key="5">
    <source>
        <dbReference type="Proteomes" id="UP001172457"/>
    </source>
</evidence>
<dbReference type="Proteomes" id="UP001172457">
    <property type="component" value="Chromosome 7"/>
</dbReference>
<dbReference type="Gene3D" id="1.25.40.10">
    <property type="entry name" value="Tetratricopeptide repeat domain"/>
    <property type="match status" value="1"/>
</dbReference>
<evidence type="ECO:0000256" key="3">
    <source>
        <dbReference type="PROSITE-ProRule" id="PRU00708"/>
    </source>
</evidence>
<gene>
    <name evidence="4" type="ORF">OSB04_028076</name>
</gene>
<evidence type="ECO:0000256" key="1">
    <source>
        <dbReference type="ARBA" id="ARBA00007626"/>
    </source>
</evidence>
<dbReference type="EMBL" id="JARYMX010000007">
    <property type="protein sequence ID" value="KAJ9541570.1"/>
    <property type="molecule type" value="Genomic_DNA"/>
</dbReference>
<dbReference type="Pfam" id="PF12854">
    <property type="entry name" value="PPR_1"/>
    <property type="match status" value="1"/>
</dbReference>
<dbReference type="PROSITE" id="PS51375">
    <property type="entry name" value="PPR"/>
    <property type="match status" value="1"/>
</dbReference>
<sequence>MVHRGMIPDIVTYNSLINGLCKMDNVQEAVKLFENLRFRGVTNGFVPNDVTWYILFWMNQPVLSVARGGHHWNWMLKPCNFEFIGNVAIIKSSKDTRYGLDSIVTHAGEKLQCWAVGH</sequence>
<reference evidence="4" key="1">
    <citation type="submission" date="2023-03" db="EMBL/GenBank/DDBJ databases">
        <title>Chromosome-scale reference genome and RAD-based genetic map of yellow starthistle (Centaurea solstitialis) reveal putative structural variation and QTLs associated with invader traits.</title>
        <authorList>
            <person name="Reatini B."/>
            <person name="Cang F.A."/>
            <person name="Jiang Q."/>
            <person name="Mckibben M.T.W."/>
            <person name="Barker M.S."/>
            <person name="Rieseberg L.H."/>
            <person name="Dlugosch K.M."/>
        </authorList>
    </citation>
    <scope>NUCLEOTIDE SEQUENCE</scope>
    <source>
        <strain evidence="4">CAN-66</strain>
        <tissue evidence="4">Leaf</tissue>
    </source>
</reference>
<proteinExistence type="inferred from homology"/>
<protein>
    <recommendedName>
        <fullName evidence="6">Pentatricopeptide repeat-containing protein</fullName>
    </recommendedName>
</protein>
<feature type="repeat" description="PPR" evidence="3">
    <location>
        <begin position="9"/>
        <end position="43"/>
    </location>
</feature>
<name>A0AA38SSI0_9ASTR</name>
<keyword evidence="2" id="KW-0677">Repeat</keyword>
<evidence type="ECO:0000313" key="4">
    <source>
        <dbReference type="EMBL" id="KAJ9541570.1"/>
    </source>
</evidence>
<organism evidence="4 5">
    <name type="scientific">Centaurea solstitialis</name>
    <name type="common">yellow star-thistle</name>
    <dbReference type="NCBI Taxonomy" id="347529"/>
    <lineage>
        <taxon>Eukaryota</taxon>
        <taxon>Viridiplantae</taxon>
        <taxon>Streptophyta</taxon>
        <taxon>Embryophyta</taxon>
        <taxon>Tracheophyta</taxon>
        <taxon>Spermatophyta</taxon>
        <taxon>Magnoliopsida</taxon>
        <taxon>eudicotyledons</taxon>
        <taxon>Gunneridae</taxon>
        <taxon>Pentapetalae</taxon>
        <taxon>asterids</taxon>
        <taxon>campanulids</taxon>
        <taxon>Asterales</taxon>
        <taxon>Asteraceae</taxon>
        <taxon>Carduoideae</taxon>
        <taxon>Cardueae</taxon>
        <taxon>Centaureinae</taxon>
        <taxon>Centaurea</taxon>
    </lineage>
</organism>
<keyword evidence="5" id="KW-1185">Reference proteome</keyword>